<accession>A0ABT8L5M2</accession>
<evidence type="ECO:0000256" key="1">
    <source>
        <dbReference type="ARBA" id="ARBA00010716"/>
    </source>
</evidence>
<keyword evidence="8" id="KW-1185">Reference proteome</keyword>
<dbReference type="InterPro" id="IPR006680">
    <property type="entry name" value="Amidohydro-rel"/>
</dbReference>
<reference evidence="7" key="1">
    <citation type="submission" date="2023-06" db="EMBL/GenBank/DDBJ databases">
        <title>Genomic of Agaribacillus aureum.</title>
        <authorList>
            <person name="Wang G."/>
        </authorList>
    </citation>
    <scope>NUCLEOTIDE SEQUENCE</scope>
    <source>
        <strain evidence="7">BMA12</strain>
    </source>
</reference>
<comment type="similarity">
    <text evidence="1 5">Belongs to the metallo-dependent hydrolases superfamily. NagA family.</text>
</comment>
<dbReference type="SUPFAM" id="SSF51338">
    <property type="entry name" value="Composite domain of metallo-dependent hydrolases"/>
    <property type="match status" value="1"/>
</dbReference>
<dbReference type="EC" id="3.5.1.25" evidence="7"/>
<protein>
    <submittedName>
        <fullName evidence="7">N-acetylglucosamine-6-phosphate deacetylase</fullName>
        <ecNumber evidence="7">3.5.1.25</ecNumber>
    </submittedName>
</protein>
<dbReference type="RefSeq" id="WP_346757075.1">
    <property type="nucleotide sequence ID" value="NZ_JAUJEB010000001.1"/>
</dbReference>
<dbReference type="Gene3D" id="3.20.20.140">
    <property type="entry name" value="Metal-dependent hydrolases"/>
    <property type="match status" value="1"/>
</dbReference>
<keyword evidence="4 5" id="KW-0119">Carbohydrate metabolism</keyword>
<keyword evidence="3 5" id="KW-0378">Hydrolase</keyword>
<dbReference type="GO" id="GO:0008448">
    <property type="term" value="F:N-acetylglucosamine-6-phosphate deacetylase activity"/>
    <property type="evidence" value="ECO:0007669"/>
    <property type="project" value="UniProtKB-EC"/>
</dbReference>
<evidence type="ECO:0000313" key="7">
    <source>
        <dbReference type="EMBL" id="MDN5211746.1"/>
    </source>
</evidence>
<dbReference type="Proteomes" id="UP001172083">
    <property type="component" value="Unassembled WGS sequence"/>
</dbReference>
<keyword evidence="2" id="KW-0479">Metal-binding</keyword>
<dbReference type="PANTHER" id="PTHR11113">
    <property type="entry name" value="N-ACETYLGLUCOSAMINE-6-PHOSPHATE DEACETYLASE"/>
    <property type="match status" value="1"/>
</dbReference>
<dbReference type="PANTHER" id="PTHR11113:SF14">
    <property type="entry name" value="N-ACETYLGLUCOSAMINE-6-PHOSPHATE DEACETYLASE"/>
    <property type="match status" value="1"/>
</dbReference>
<dbReference type="InterPro" id="IPR011059">
    <property type="entry name" value="Metal-dep_hydrolase_composite"/>
</dbReference>
<evidence type="ECO:0000259" key="6">
    <source>
        <dbReference type="Pfam" id="PF01979"/>
    </source>
</evidence>
<organism evidence="7 8">
    <name type="scientific">Agaribacillus aureus</name>
    <dbReference type="NCBI Taxonomy" id="3051825"/>
    <lineage>
        <taxon>Bacteria</taxon>
        <taxon>Pseudomonadati</taxon>
        <taxon>Bacteroidota</taxon>
        <taxon>Cytophagia</taxon>
        <taxon>Cytophagales</taxon>
        <taxon>Splendidivirgaceae</taxon>
        <taxon>Agaribacillus</taxon>
    </lineage>
</organism>
<dbReference type="Gene3D" id="2.30.40.10">
    <property type="entry name" value="Urease, subunit C, domain 1"/>
    <property type="match status" value="1"/>
</dbReference>
<dbReference type="SUPFAM" id="SSF51556">
    <property type="entry name" value="Metallo-dependent hydrolases"/>
    <property type="match status" value="1"/>
</dbReference>
<gene>
    <name evidence="7" type="primary">nagA</name>
    <name evidence="7" type="ORF">QQ020_06780</name>
</gene>
<dbReference type="Pfam" id="PF01979">
    <property type="entry name" value="Amidohydro_1"/>
    <property type="match status" value="1"/>
</dbReference>
<dbReference type="EMBL" id="JAUJEB010000001">
    <property type="protein sequence ID" value="MDN5211746.1"/>
    <property type="molecule type" value="Genomic_DNA"/>
</dbReference>
<dbReference type="NCBIfam" id="TIGR00221">
    <property type="entry name" value="nagA"/>
    <property type="match status" value="1"/>
</dbReference>
<dbReference type="InterPro" id="IPR003764">
    <property type="entry name" value="GlcNAc_6-P_deAcase"/>
</dbReference>
<evidence type="ECO:0000256" key="4">
    <source>
        <dbReference type="ARBA" id="ARBA00023277"/>
    </source>
</evidence>
<proteinExistence type="inferred from homology"/>
<feature type="domain" description="Amidohydrolase-related" evidence="6">
    <location>
        <begin position="51"/>
        <end position="389"/>
    </location>
</feature>
<evidence type="ECO:0000313" key="8">
    <source>
        <dbReference type="Proteomes" id="UP001172083"/>
    </source>
</evidence>
<evidence type="ECO:0000256" key="5">
    <source>
        <dbReference type="PIRNR" id="PIRNR038994"/>
    </source>
</evidence>
<dbReference type="PIRSF" id="PIRSF038994">
    <property type="entry name" value="NagA"/>
    <property type="match status" value="1"/>
</dbReference>
<comment type="caution">
    <text evidence="7">The sequence shown here is derived from an EMBL/GenBank/DDBJ whole genome shotgun (WGS) entry which is preliminary data.</text>
</comment>
<dbReference type="InterPro" id="IPR032466">
    <property type="entry name" value="Metal_Hydrolase"/>
</dbReference>
<evidence type="ECO:0000256" key="3">
    <source>
        <dbReference type="ARBA" id="ARBA00022801"/>
    </source>
</evidence>
<evidence type="ECO:0000256" key="2">
    <source>
        <dbReference type="ARBA" id="ARBA00022723"/>
    </source>
</evidence>
<name>A0ABT8L5M2_9BACT</name>
<sequence length="392" mass="43509">MAQLTASDSQQVVEGIHYLDNTPVSIEINNGKITKITRKRKLTDPSLANTYIAPGFIDHQINGYLSHSFTGEHLSVEQVQTITRALWENGITTYLPTLTSHSQDRLLRNFAILKEAMKDPQIKMSVPGFHLEGPYISPVDGFRGAHESKWIRNPDWDEFSKWYKASGDKILEVTVAPELEDAIDFIHKCREKNIVVALGHHNGSSEIIKEAIDSGASVATHLGNGCANLIHRHDNPLWPQLADDRLIASLIVDGFHLRPEEVQVFYKVKGPEKTILVSDVSSLAGMPPGEYRSYGRKVVMTPEGKISMPSEDVLAAASFLITRGIENVLSFTQCSLAEAIHMVSRNPAKLLGLDDRGDLSVGKRADLVWFTLQDGKLDVKKTMVEGKEVFGF</sequence>